<dbReference type="Gene3D" id="3.60.15.10">
    <property type="entry name" value="Ribonuclease Z/Hydroxyacylglutathione hydrolase-like"/>
    <property type="match status" value="1"/>
</dbReference>
<feature type="domain" description="Metallo-beta-lactamase" evidence="1">
    <location>
        <begin position="133"/>
        <end position="331"/>
    </location>
</feature>
<reference evidence="2" key="2">
    <citation type="submission" date="2020-09" db="EMBL/GenBank/DDBJ databases">
        <authorList>
            <person name="Sun Q."/>
            <person name="Zhou Y."/>
        </authorList>
    </citation>
    <scope>NUCLEOTIDE SEQUENCE</scope>
    <source>
        <strain evidence="2">CGMCC 1.10998</strain>
    </source>
</reference>
<sequence length="403" mass="44413">MDMSQASMRSQHRRFSLRKMLVGGLLLLAVGFSAALAQAWDALGESAQGARLARMQASPQWHDGRFHNPQPLANDDLWKIIMGAFHASDDAAPKQVVPVMQGDHLRFATPPVSGLRATWLGHATTLVEIGGHAVLTDPIWSERASPVSWAGPKRWYAPPVALEDLPPVDAVLISHDHYDHLDKATIVTIAAMKAWNTKFIVPLGVGARLAGWGIAEERIVELDWWESSKLPGVEIVAVPARHTSGRYLVDRDKTLWAGFAIIAGDQRVYYSGDTGMTQQFSEIGQRLGPFDLSLMQIGEYDEAWPDWHLNPEQAIQAQQMVKGKLTLPVHHGLLNLAYHSWTEPMDRALAAAEQSNVRIAIPRPGESLEPANVPQSAIVTHWWPQLPAPSAANLTQSLTREAQ</sequence>
<organism evidence="2 3">
    <name type="scientific">Undibacterium terreum</name>
    <dbReference type="NCBI Taxonomy" id="1224302"/>
    <lineage>
        <taxon>Bacteria</taxon>
        <taxon>Pseudomonadati</taxon>
        <taxon>Pseudomonadota</taxon>
        <taxon>Betaproteobacteria</taxon>
        <taxon>Burkholderiales</taxon>
        <taxon>Oxalobacteraceae</taxon>
        <taxon>Undibacterium</taxon>
    </lineage>
</organism>
<dbReference type="Pfam" id="PF12706">
    <property type="entry name" value="Lactamase_B_2"/>
    <property type="match status" value="1"/>
</dbReference>
<name>A0A916XC14_9BURK</name>
<dbReference type="GO" id="GO:0005737">
    <property type="term" value="C:cytoplasm"/>
    <property type="evidence" value="ECO:0007669"/>
    <property type="project" value="TreeGrafter"/>
</dbReference>
<proteinExistence type="predicted"/>
<dbReference type="PANTHER" id="PTHR15032:SF4">
    <property type="entry name" value="N-ACYL-PHOSPHATIDYLETHANOLAMINE-HYDROLYZING PHOSPHOLIPASE D"/>
    <property type="match status" value="1"/>
</dbReference>
<comment type="caution">
    <text evidence="2">The sequence shown here is derived from an EMBL/GenBank/DDBJ whole genome shotgun (WGS) entry which is preliminary data.</text>
</comment>
<dbReference type="SUPFAM" id="SSF56281">
    <property type="entry name" value="Metallo-hydrolase/oxidoreductase"/>
    <property type="match status" value="1"/>
</dbReference>
<accession>A0A916XC14</accession>
<dbReference type="InterPro" id="IPR001279">
    <property type="entry name" value="Metallo-B-lactamas"/>
</dbReference>
<dbReference type="InterPro" id="IPR036866">
    <property type="entry name" value="RibonucZ/Hydroxyglut_hydro"/>
</dbReference>
<keyword evidence="3" id="KW-1185">Reference proteome</keyword>
<evidence type="ECO:0000259" key="1">
    <source>
        <dbReference type="Pfam" id="PF12706"/>
    </source>
</evidence>
<gene>
    <name evidence="2" type="ORF">GCM10011396_04570</name>
</gene>
<dbReference type="PANTHER" id="PTHR15032">
    <property type="entry name" value="N-ACYL-PHOSPHATIDYLETHANOLAMINE-HYDROLYZING PHOSPHOLIPASE D"/>
    <property type="match status" value="1"/>
</dbReference>
<evidence type="ECO:0000313" key="3">
    <source>
        <dbReference type="Proteomes" id="UP000637423"/>
    </source>
</evidence>
<dbReference type="AlphaFoldDB" id="A0A916XC14"/>
<dbReference type="Proteomes" id="UP000637423">
    <property type="component" value="Unassembled WGS sequence"/>
</dbReference>
<dbReference type="EMBL" id="BMED01000001">
    <property type="protein sequence ID" value="GGC60716.1"/>
    <property type="molecule type" value="Genomic_DNA"/>
</dbReference>
<evidence type="ECO:0000313" key="2">
    <source>
        <dbReference type="EMBL" id="GGC60716.1"/>
    </source>
</evidence>
<reference evidence="2" key="1">
    <citation type="journal article" date="2014" name="Int. J. Syst. Evol. Microbiol.">
        <title>Complete genome sequence of Corynebacterium casei LMG S-19264T (=DSM 44701T), isolated from a smear-ripened cheese.</title>
        <authorList>
            <consortium name="US DOE Joint Genome Institute (JGI-PGF)"/>
            <person name="Walter F."/>
            <person name="Albersmeier A."/>
            <person name="Kalinowski J."/>
            <person name="Ruckert C."/>
        </authorList>
    </citation>
    <scope>NUCLEOTIDE SEQUENCE</scope>
    <source>
        <strain evidence="2">CGMCC 1.10998</strain>
    </source>
</reference>
<protein>
    <recommendedName>
        <fullName evidence="1">Metallo-beta-lactamase domain-containing protein</fullName>
    </recommendedName>
</protein>